<dbReference type="PRINTS" id="PR00320">
    <property type="entry name" value="GPROTEINBRPT"/>
</dbReference>
<feature type="repeat" description="WD" evidence="7">
    <location>
        <begin position="344"/>
        <end position="371"/>
    </location>
</feature>
<gene>
    <name evidence="9" type="ORF">BC938DRAFT_475850</name>
</gene>
<feature type="repeat" description="WD" evidence="7">
    <location>
        <begin position="241"/>
        <end position="282"/>
    </location>
</feature>
<dbReference type="PROSITE" id="PS00678">
    <property type="entry name" value="WD_REPEATS_1"/>
    <property type="match status" value="1"/>
</dbReference>
<keyword evidence="2 7" id="KW-0853">WD repeat</keyword>
<feature type="compositionally biased region" description="Low complexity" evidence="8">
    <location>
        <begin position="104"/>
        <end position="114"/>
    </location>
</feature>
<evidence type="ECO:0000256" key="8">
    <source>
        <dbReference type="SAM" id="MobiDB-lite"/>
    </source>
</evidence>
<feature type="repeat" description="WD" evidence="7">
    <location>
        <begin position="431"/>
        <end position="472"/>
    </location>
</feature>
<dbReference type="PANTHER" id="PTHR22846">
    <property type="entry name" value="WD40 REPEAT PROTEIN"/>
    <property type="match status" value="1"/>
</dbReference>
<keyword evidence="5" id="KW-0804">Transcription</keyword>
<dbReference type="PANTHER" id="PTHR22846:SF2">
    <property type="entry name" value="F-BOX-LIKE_WD REPEAT-CONTAINING PROTEIN EBI"/>
    <property type="match status" value="1"/>
</dbReference>
<proteinExistence type="predicted"/>
<dbReference type="FunFam" id="2.130.10.10:FF:000218">
    <property type="entry name" value="WD40 repeat-containing protein HOS15"/>
    <property type="match status" value="1"/>
</dbReference>
<keyword evidence="10" id="KW-1185">Reference proteome</keyword>
<feature type="region of interest" description="Disordered" evidence="8">
    <location>
        <begin position="1"/>
        <end position="130"/>
    </location>
</feature>
<comment type="subcellular location">
    <subcellularLocation>
        <location evidence="1">Nucleus</location>
    </subcellularLocation>
</comment>
<dbReference type="AlphaFoldDB" id="A0A433PND9"/>
<feature type="compositionally biased region" description="Polar residues" evidence="8">
    <location>
        <begin position="70"/>
        <end position="96"/>
    </location>
</feature>
<dbReference type="SUPFAM" id="SSF50974">
    <property type="entry name" value="Nitrous oxide reductase, N-terminal domain"/>
    <property type="match status" value="1"/>
</dbReference>
<dbReference type="Proteomes" id="UP000274822">
    <property type="component" value="Unassembled WGS sequence"/>
</dbReference>
<evidence type="ECO:0000313" key="9">
    <source>
        <dbReference type="EMBL" id="RUS18985.1"/>
    </source>
</evidence>
<evidence type="ECO:0000256" key="7">
    <source>
        <dbReference type="PROSITE-ProRule" id="PRU00221"/>
    </source>
</evidence>
<dbReference type="InterPro" id="IPR001680">
    <property type="entry name" value="WD40_rpt"/>
</dbReference>
<dbReference type="CDD" id="cd00200">
    <property type="entry name" value="WD40"/>
    <property type="match status" value="1"/>
</dbReference>
<feature type="compositionally biased region" description="Basic and acidic residues" evidence="8">
    <location>
        <begin position="41"/>
        <end position="66"/>
    </location>
</feature>
<evidence type="ECO:0000256" key="5">
    <source>
        <dbReference type="ARBA" id="ARBA00023163"/>
    </source>
</evidence>
<dbReference type="PROSITE" id="PS50294">
    <property type="entry name" value="WD_REPEATS_REGION"/>
    <property type="match status" value="5"/>
</dbReference>
<keyword evidence="6" id="KW-0539">Nucleus</keyword>
<feature type="repeat" description="WD" evidence="7">
    <location>
        <begin position="200"/>
        <end position="231"/>
    </location>
</feature>
<keyword evidence="4" id="KW-0805">Transcription regulation</keyword>
<dbReference type="InterPro" id="IPR045183">
    <property type="entry name" value="Ebi-like"/>
</dbReference>
<dbReference type="GO" id="GO:0003714">
    <property type="term" value="F:transcription corepressor activity"/>
    <property type="evidence" value="ECO:0007669"/>
    <property type="project" value="InterPro"/>
</dbReference>
<dbReference type="Gene3D" id="2.130.10.10">
    <property type="entry name" value="YVTN repeat-like/Quinoprotein amine dehydrogenase"/>
    <property type="match status" value="1"/>
</dbReference>
<accession>A0A433PND9</accession>
<dbReference type="EMBL" id="RBNJ01021918">
    <property type="protein sequence ID" value="RUS18985.1"/>
    <property type="molecule type" value="Genomic_DNA"/>
</dbReference>
<dbReference type="GO" id="GO:0006357">
    <property type="term" value="P:regulation of transcription by RNA polymerase II"/>
    <property type="evidence" value="ECO:0007669"/>
    <property type="project" value="TreeGrafter"/>
</dbReference>
<sequence length="510" mass="56708">DGSEKECNLPFTLIGPHRCEKTAVPNKKHRRDESIGNPISNKRERKDDKRAQKEQKERDKRPRRDMALIPSSSPVASAETTSHQTNSAANGNASSLQGQPPQPQTNGPSSTTTNDVAVSDDMTVNGGDEPATLHGHVHIIQPEEVIVLQGHDTEVYSCSWNPTVPNLIASGSGDATARLWQVPQTGMQVPPPIVLNHLPNLNDNKDVTTLDWDPSGMLLATGSYDGQARIWTPRGELRWVMTQHRGPIFSLKWNKRGDLVLSGSADNTTVVWDPETGDMKQQFELHEKAILDVDWMDNTIFASCSTDKTIYGWVNDANKDMARPRGRLAGNHDGVKQYHYWLRDEVNAVRWDPTGEYLASCSDDKTAKIWSPSQDTWVQEIRGHEMEIYSLQWAPRSSLSSPDIPRILATASFDATVRLWDALSATCLHLLRNHSGPVYSISFSPDAKHLATGSFDEVLNVWNAEEGTLLKTYRGNGGIFEVHFNKTGDKLAACTSNRQVVILDMREESS</sequence>
<feature type="repeat" description="WD" evidence="7">
    <location>
        <begin position="381"/>
        <end position="430"/>
    </location>
</feature>
<dbReference type="SMART" id="SM00320">
    <property type="entry name" value="WD40"/>
    <property type="match status" value="8"/>
</dbReference>
<dbReference type="GO" id="GO:0034967">
    <property type="term" value="C:Set3 complex"/>
    <property type="evidence" value="ECO:0007669"/>
    <property type="project" value="TreeGrafter"/>
</dbReference>
<dbReference type="InterPro" id="IPR020472">
    <property type="entry name" value="WD40_PAC1"/>
</dbReference>
<keyword evidence="3" id="KW-0677">Repeat</keyword>
<evidence type="ECO:0000256" key="4">
    <source>
        <dbReference type="ARBA" id="ARBA00023015"/>
    </source>
</evidence>
<dbReference type="InterPro" id="IPR015943">
    <property type="entry name" value="WD40/YVTN_repeat-like_dom_sf"/>
</dbReference>
<name>A0A433PND9_9FUNG</name>
<dbReference type="InterPro" id="IPR019775">
    <property type="entry name" value="WD40_repeat_CS"/>
</dbReference>
<feature type="non-terminal residue" evidence="9">
    <location>
        <position position="1"/>
    </location>
</feature>
<dbReference type="InterPro" id="IPR011045">
    <property type="entry name" value="N2O_reductase_N"/>
</dbReference>
<reference evidence="9 10" key="1">
    <citation type="journal article" date="2018" name="New Phytol.">
        <title>Phylogenomics of Endogonaceae and evolution of mycorrhizas within Mucoromycota.</title>
        <authorList>
            <person name="Chang Y."/>
            <person name="Desiro A."/>
            <person name="Na H."/>
            <person name="Sandor L."/>
            <person name="Lipzen A."/>
            <person name="Clum A."/>
            <person name="Barry K."/>
            <person name="Grigoriev I.V."/>
            <person name="Martin F.M."/>
            <person name="Stajich J.E."/>
            <person name="Smith M.E."/>
            <person name="Bonito G."/>
            <person name="Spatafora J.W."/>
        </authorList>
    </citation>
    <scope>NUCLEOTIDE SEQUENCE [LARGE SCALE GENOMIC DNA]</scope>
    <source>
        <strain evidence="9 10">AD002</strain>
    </source>
</reference>
<evidence type="ECO:0000256" key="6">
    <source>
        <dbReference type="ARBA" id="ARBA00023242"/>
    </source>
</evidence>
<evidence type="ECO:0000313" key="10">
    <source>
        <dbReference type="Proteomes" id="UP000274822"/>
    </source>
</evidence>
<evidence type="ECO:0000256" key="2">
    <source>
        <dbReference type="ARBA" id="ARBA00022574"/>
    </source>
</evidence>
<evidence type="ECO:0000256" key="1">
    <source>
        <dbReference type="ARBA" id="ARBA00004123"/>
    </source>
</evidence>
<dbReference type="Pfam" id="PF00400">
    <property type="entry name" value="WD40"/>
    <property type="match status" value="7"/>
</dbReference>
<organism evidence="9 10">
    <name type="scientific">Jimgerdemannia flammicorona</name>
    <dbReference type="NCBI Taxonomy" id="994334"/>
    <lineage>
        <taxon>Eukaryota</taxon>
        <taxon>Fungi</taxon>
        <taxon>Fungi incertae sedis</taxon>
        <taxon>Mucoromycota</taxon>
        <taxon>Mucoromycotina</taxon>
        <taxon>Endogonomycetes</taxon>
        <taxon>Endogonales</taxon>
        <taxon>Endogonaceae</taxon>
        <taxon>Jimgerdemannia</taxon>
    </lineage>
</organism>
<dbReference type="SUPFAM" id="SSF50978">
    <property type="entry name" value="WD40 repeat-like"/>
    <property type="match status" value="1"/>
</dbReference>
<comment type="caution">
    <text evidence="9">The sequence shown here is derived from an EMBL/GenBank/DDBJ whole genome shotgun (WGS) entry which is preliminary data.</text>
</comment>
<feature type="repeat" description="WD" evidence="7">
    <location>
        <begin position="148"/>
        <end position="182"/>
    </location>
</feature>
<evidence type="ECO:0000256" key="3">
    <source>
        <dbReference type="ARBA" id="ARBA00022737"/>
    </source>
</evidence>
<dbReference type="InterPro" id="IPR036322">
    <property type="entry name" value="WD40_repeat_dom_sf"/>
</dbReference>
<protein>
    <submittedName>
        <fullName evidence="9">WD40-repeat-containing domain protein</fullName>
    </submittedName>
</protein>
<dbReference type="PROSITE" id="PS50082">
    <property type="entry name" value="WD_REPEATS_2"/>
    <property type="match status" value="6"/>
</dbReference>